<name>A0A9W9RPX5_9EURO</name>
<dbReference type="Proteomes" id="UP001147782">
    <property type="component" value="Unassembled WGS sequence"/>
</dbReference>
<evidence type="ECO:0000313" key="8">
    <source>
        <dbReference type="EMBL" id="KAJ5364233.1"/>
    </source>
</evidence>
<feature type="transmembrane region" description="Helical" evidence="6">
    <location>
        <begin position="406"/>
        <end position="431"/>
    </location>
</feature>
<keyword evidence="9" id="KW-1185">Reference proteome</keyword>
<dbReference type="EMBL" id="JAPZBS010000008">
    <property type="protein sequence ID" value="KAJ5364233.1"/>
    <property type="molecule type" value="Genomic_DNA"/>
</dbReference>
<feature type="region of interest" description="Disordered" evidence="5">
    <location>
        <begin position="130"/>
        <end position="154"/>
    </location>
</feature>
<feature type="transmembrane region" description="Helical" evidence="6">
    <location>
        <begin position="496"/>
        <end position="515"/>
    </location>
</feature>
<evidence type="ECO:0000256" key="6">
    <source>
        <dbReference type="SAM" id="Phobius"/>
    </source>
</evidence>
<feature type="transmembrane region" description="Helical" evidence="6">
    <location>
        <begin position="337"/>
        <end position="357"/>
    </location>
</feature>
<organism evidence="8 9">
    <name type="scientific">Penicillium cataractarum</name>
    <dbReference type="NCBI Taxonomy" id="2100454"/>
    <lineage>
        <taxon>Eukaryota</taxon>
        <taxon>Fungi</taxon>
        <taxon>Dikarya</taxon>
        <taxon>Ascomycota</taxon>
        <taxon>Pezizomycotina</taxon>
        <taxon>Eurotiomycetes</taxon>
        <taxon>Eurotiomycetidae</taxon>
        <taxon>Eurotiales</taxon>
        <taxon>Aspergillaceae</taxon>
        <taxon>Penicillium</taxon>
    </lineage>
</organism>
<dbReference type="Gene3D" id="1.20.1250.20">
    <property type="entry name" value="MFS general substrate transporter like domains"/>
    <property type="match status" value="1"/>
</dbReference>
<evidence type="ECO:0000256" key="3">
    <source>
        <dbReference type="ARBA" id="ARBA00022989"/>
    </source>
</evidence>
<evidence type="ECO:0000256" key="5">
    <source>
        <dbReference type="SAM" id="MobiDB-lite"/>
    </source>
</evidence>
<dbReference type="PROSITE" id="PS50850">
    <property type="entry name" value="MFS"/>
    <property type="match status" value="1"/>
</dbReference>
<dbReference type="Pfam" id="PF07690">
    <property type="entry name" value="MFS_1"/>
    <property type="match status" value="1"/>
</dbReference>
<reference evidence="8" key="2">
    <citation type="journal article" date="2023" name="IMA Fungus">
        <title>Comparative genomic study of the Penicillium genus elucidates a diverse pangenome and 15 lateral gene transfer events.</title>
        <authorList>
            <person name="Petersen C."/>
            <person name="Sorensen T."/>
            <person name="Nielsen M.R."/>
            <person name="Sondergaard T.E."/>
            <person name="Sorensen J.L."/>
            <person name="Fitzpatrick D.A."/>
            <person name="Frisvad J.C."/>
            <person name="Nielsen K.L."/>
        </authorList>
    </citation>
    <scope>NUCLEOTIDE SEQUENCE</scope>
    <source>
        <strain evidence="8">IBT 29864</strain>
    </source>
</reference>
<feature type="transmembrane region" description="Helical" evidence="6">
    <location>
        <begin position="277"/>
        <end position="300"/>
    </location>
</feature>
<keyword evidence="3 6" id="KW-1133">Transmembrane helix</keyword>
<feature type="domain" description="Major facilitator superfamily (MFS) profile" evidence="7">
    <location>
        <begin position="162"/>
        <end position="613"/>
    </location>
</feature>
<dbReference type="RefSeq" id="XP_056551859.1">
    <property type="nucleotide sequence ID" value="XM_056702859.1"/>
</dbReference>
<keyword evidence="2 6" id="KW-0812">Transmembrane</keyword>
<keyword evidence="4 6" id="KW-0472">Membrane</keyword>
<comment type="subcellular location">
    <subcellularLocation>
        <location evidence="1">Membrane</location>
        <topology evidence="1">Multi-pass membrane protein</topology>
    </subcellularLocation>
</comment>
<proteinExistence type="predicted"/>
<sequence length="631" mass="70927">MQAYFQKRRIYRQLQKQIVTEHQDAQYIWTHERRFWYFPDGGLMPESCDPHEGAAAERWSEHGHRTRVGGPALEVHTARSHMERDGDVERADMDPEFNVDPYPINSRDTIGADVDIVITGVERARYVDHQEDGDPEEAGNGESSANADEDVDRMTAEEKQNTIIVVSYEDDTDPMDPHNWSFVRRFACTTLISLLGSLALWSSTIDPPALIETTKLFHTNFEIQSLPTGLGGMLTAPVSEVIGRNPVYIVCLILFILLETSAALSQNLAQRIVSRGLAGLFASGPLVCSAAALVDLWSLIERVYMFPYYAMILELGATVGPVPGSYIVMANTVSWRFVDWSTAILTGLLLALVILFLPETYSPVLLRWKAQQLRRLTGDDRYRAPLEFKKVSLRGRFRNAFSRPIIFFWTEPIIVVFSAYMAIVFIILYTFTAGFASIFEENYGLNQGETGLCFLAISTGIILASVLVPLSMRLIRRDIYHARRHDLARPEPECNLYMSMFGAPIIPLSLFWMGWTARPSISIWCPLPAALAFGFGVLGVVVSSYQYIAATFEYHTASALSTIQAVRVMAAGAMAVLAEIMYKDLGEAWTLTLLGGIAMLFLPVPFLLFKWGSRVRHWSKFAREHERTEMG</sequence>
<evidence type="ECO:0000256" key="2">
    <source>
        <dbReference type="ARBA" id="ARBA00022692"/>
    </source>
</evidence>
<dbReference type="InterPro" id="IPR020846">
    <property type="entry name" value="MFS_dom"/>
</dbReference>
<comment type="caution">
    <text evidence="8">The sequence shown here is derived from an EMBL/GenBank/DDBJ whole genome shotgun (WGS) entry which is preliminary data.</text>
</comment>
<evidence type="ECO:0000256" key="4">
    <source>
        <dbReference type="ARBA" id="ARBA00023136"/>
    </source>
</evidence>
<dbReference type="PANTHER" id="PTHR23502">
    <property type="entry name" value="MAJOR FACILITATOR SUPERFAMILY"/>
    <property type="match status" value="1"/>
</dbReference>
<protein>
    <recommendedName>
        <fullName evidence="7">Major facilitator superfamily (MFS) profile domain-containing protein</fullName>
    </recommendedName>
</protein>
<dbReference type="InterPro" id="IPR036259">
    <property type="entry name" value="MFS_trans_sf"/>
</dbReference>
<dbReference type="GO" id="GO:0022857">
    <property type="term" value="F:transmembrane transporter activity"/>
    <property type="evidence" value="ECO:0007669"/>
    <property type="project" value="InterPro"/>
</dbReference>
<dbReference type="OrthoDB" id="3936150at2759"/>
<feature type="transmembrane region" description="Helical" evidence="6">
    <location>
        <begin position="521"/>
        <end position="545"/>
    </location>
</feature>
<feature type="transmembrane region" description="Helical" evidence="6">
    <location>
        <begin position="588"/>
        <end position="609"/>
    </location>
</feature>
<dbReference type="SUPFAM" id="SSF103473">
    <property type="entry name" value="MFS general substrate transporter"/>
    <property type="match status" value="1"/>
</dbReference>
<feature type="transmembrane region" description="Helical" evidence="6">
    <location>
        <begin position="451"/>
        <end position="475"/>
    </location>
</feature>
<feature type="transmembrane region" description="Helical" evidence="6">
    <location>
        <begin position="247"/>
        <end position="265"/>
    </location>
</feature>
<gene>
    <name evidence="8" type="ORF">N7496_009946</name>
</gene>
<feature type="transmembrane region" description="Helical" evidence="6">
    <location>
        <begin position="557"/>
        <end position="582"/>
    </location>
</feature>
<evidence type="ECO:0000259" key="7">
    <source>
        <dbReference type="PROSITE" id="PS50850"/>
    </source>
</evidence>
<evidence type="ECO:0000256" key="1">
    <source>
        <dbReference type="ARBA" id="ARBA00004141"/>
    </source>
</evidence>
<dbReference type="GeneID" id="81442038"/>
<dbReference type="GO" id="GO:0005886">
    <property type="term" value="C:plasma membrane"/>
    <property type="evidence" value="ECO:0007669"/>
    <property type="project" value="TreeGrafter"/>
</dbReference>
<dbReference type="PANTHER" id="PTHR23502:SF47">
    <property type="entry name" value="MAJOR FACILITATOR SUPERFAMILY (MFS) PROFILE DOMAIN-CONTAINING PROTEIN-RELATED"/>
    <property type="match status" value="1"/>
</dbReference>
<dbReference type="AlphaFoldDB" id="A0A9W9RPX5"/>
<evidence type="ECO:0000313" key="9">
    <source>
        <dbReference type="Proteomes" id="UP001147782"/>
    </source>
</evidence>
<dbReference type="InterPro" id="IPR011701">
    <property type="entry name" value="MFS"/>
</dbReference>
<reference evidence="8" key="1">
    <citation type="submission" date="2022-11" db="EMBL/GenBank/DDBJ databases">
        <authorList>
            <person name="Petersen C."/>
        </authorList>
    </citation>
    <scope>NUCLEOTIDE SEQUENCE</scope>
    <source>
        <strain evidence="8">IBT 29864</strain>
    </source>
</reference>
<accession>A0A9W9RPX5</accession>